<gene>
    <name evidence="2" type="ORF">UT61_C0011G0012</name>
</gene>
<dbReference type="InterPro" id="IPR021682">
    <property type="entry name" value="DUF2933"/>
</dbReference>
<evidence type="ECO:0000256" key="1">
    <source>
        <dbReference type="SAM" id="MobiDB-lite"/>
    </source>
</evidence>
<organism evidence="2 3">
    <name type="scientific">Candidatus Woesebacteria bacterium GW2011_GWA1_39_8</name>
    <dbReference type="NCBI Taxonomy" id="1618552"/>
    <lineage>
        <taxon>Bacteria</taxon>
        <taxon>Candidatus Woeseibacteriota</taxon>
    </lineage>
</organism>
<dbReference type="EMBL" id="LBXL01000011">
    <property type="protein sequence ID" value="KKR30189.1"/>
    <property type="molecule type" value="Genomic_DNA"/>
</dbReference>
<reference evidence="2 3" key="1">
    <citation type="journal article" date="2015" name="Nature">
        <title>rRNA introns, odd ribosomes, and small enigmatic genomes across a large radiation of phyla.</title>
        <authorList>
            <person name="Brown C.T."/>
            <person name="Hug L.A."/>
            <person name="Thomas B.C."/>
            <person name="Sharon I."/>
            <person name="Castelle C.J."/>
            <person name="Singh A."/>
            <person name="Wilkins M.J."/>
            <person name="Williams K.H."/>
            <person name="Banfield J.F."/>
        </authorList>
    </citation>
    <scope>NUCLEOTIDE SEQUENCE [LARGE SCALE GENOMIC DNA]</scope>
</reference>
<feature type="region of interest" description="Disordered" evidence="1">
    <location>
        <begin position="26"/>
        <end position="46"/>
    </location>
</feature>
<proteinExistence type="predicted"/>
<accession>A0A0G0PPW2</accession>
<dbReference type="Proteomes" id="UP000034793">
    <property type="component" value="Unassembled WGS sequence"/>
</dbReference>
<dbReference type="Pfam" id="PF11666">
    <property type="entry name" value="DUF2933"/>
    <property type="match status" value="1"/>
</dbReference>
<name>A0A0G0PPW2_9BACT</name>
<dbReference type="AlphaFoldDB" id="A0A0G0PPW2"/>
<sequence length="46" mass="5350">MKILYLLVLLICPISMIFMMKNMHGHSESKSDIKNNSQKKNENSCH</sequence>
<comment type="caution">
    <text evidence="2">The sequence shown here is derived from an EMBL/GenBank/DDBJ whole genome shotgun (WGS) entry which is preliminary data.</text>
</comment>
<evidence type="ECO:0000313" key="3">
    <source>
        <dbReference type="Proteomes" id="UP000034793"/>
    </source>
</evidence>
<evidence type="ECO:0008006" key="4">
    <source>
        <dbReference type="Google" id="ProtNLM"/>
    </source>
</evidence>
<protein>
    <recommendedName>
        <fullName evidence="4">DUF2933 domain-containing protein</fullName>
    </recommendedName>
</protein>
<evidence type="ECO:0000313" key="2">
    <source>
        <dbReference type="EMBL" id="KKR30189.1"/>
    </source>
</evidence>